<reference evidence="3 4" key="1">
    <citation type="journal article" date="2020" name="Nature">
        <title>Six reference-quality genomes reveal evolution of bat adaptations.</title>
        <authorList>
            <person name="Jebb D."/>
            <person name="Huang Z."/>
            <person name="Pippel M."/>
            <person name="Hughes G.M."/>
            <person name="Lavrichenko K."/>
            <person name="Devanna P."/>
            <person name="Winkler S."/>
            <person name="Jermiin L.S."/>
            <person name="Skirmuntt E.C."/>
            <person name="Katzourakis A."/>
            <person name="Burkitt-Gray L."/>
            <person name="Ray D.A."/>
            <person name="Sullivan K.A.M."/>
            <person name="Roscito J.G."/>
            <person name="Kirilenko B.M."/>
            <person name="Davalos L.M."/>
            <person name="Corthals A.P."/>
            <person name="Power M.L."/>
            <person name="Jones G."/>
            <person name="Ransome R.D."/>
            <person name="Dechmann D.K.N."/>
            <person name="Locatelli A.G."/>
            <person name="Puechmaille S.J."/>
            <person name="Fedrigo O."/>
            <person name="Jarvis E.D."/>
            <person name="Hiller M."/>
            <person name="Vernes S.C."/>
            <person name="Myers E.W."/>
            <person name="Teeling E.C."/>
        </authorList>
    </citation>
    <scope>NUCLEOTIDE SEQUENCE [LARGE SCALE GENOMIC DNA]</scope>
    <source>
        <strain evidence="3">MMolMol1</strain>
        <tissue evidence="3">Muscle</tissue>
    </source>
</reference>
<evidence type="ECO:0008006" key="5">
    <source>
        <dbReference type="Google" id="ProtNLM"/>
    </source>
</evidence>
<evidence type="ECO:0000313" key="4">
    <source>
        <dbReference type="Proteomes" id="UP000550707"/>
    </source>
</evidence>
<gene>
    <name evidence="3" type="ORF">HJG59_008110</name>
</gene>
<evidence type="ECO:0000256" key="1">
    <source>
        <dbReference type="SAM" id="MobiDB-lite"/>
    </source>
</evidence>
<organism evidence="3 4">
    <name type="scientific">Molossus molossus</name>
    <name type="common">Pallas' mastiff bat</name>
    <name type="synonym">Vespertilio molossus</name>
    <dbReference type="NCBI Taxonomy" id="27622"/>
    <lineage>
        <taxon>Eukaryota</taxon>
        <taxon>Metazoa</taxon>
        <taxon>Chordata</taxon>
        <taxon>Craniata</taxon>
        <taxon>Vertebrata</taxon>
        <taxon>Euteleostomi</taxon>
        <taxon>Mammalia</taxon>
        <taxon>Eutheria</taxon>
        <taxon>Laurasiatheria</taxon>
        <taxon>Chiroptera</taxon>
        <taxon>Yangochiroptera</taxon>
        <taxon>Molossidae</taxon>
        <taxon>Molossus</taxon>
    </lineage>
</organism>
<feature type="signal peptide" evidence="2">
    <location>
        <begin position="1"/>
        <end position="19"/>
    </location>
</feature>
<name>A0A7J8JXS5_MOLMO</name>
<dbReference type="AlphaFoldDB" id="A0A7J8JXS5"/>
<accession>A0A7J8JXS5</accession>
<proteinExistence type="predicted"/>
<keyword evidence="2" id="KW-0732">Signal</keyword>
<dbReference type="EMBL" id="JACASF010000001">
    <property type="protein sequence ID" value="KAF6501135.1"/>
    <property type="molecule type" value="Genomic_DNA"/>
</dbReference>
<evidence type="ECO:0000256" key="2">
    <source>
        <dbReference type="SAM" id="SignalP"/>
    </source>
</evidence>
<dbReference type="Proteomes" id="UP000550707">
    <property type="component" value="Unassembled WGS sequence"/>
</dbReference>
<sequence length="170" mass="18214">MLVPVAMSTFLASTAPVHGALLAQLLERPVSTCCLPSSPPASSSTHCFLPSLLHRAAFTKVLPWPAPSPRVLGSAHPKSPLVSSWFGGRHPGPWLFLSLLKPMSHLPPPQSIRQAWPLAGSAEELDRRGRGAPRTSALDHALLPDSPLRHVPRLSPPGLGRIHRPESFVG</sequence>
<feature type="region of interest" description="Disordered" evidence="1">
    <location>
        <begin position="147"/>
        <end position="170"/>
    </location>
</feature>
<evidence type="ECO:0000313" key="3">
    <source>
        <dbReference type="EMBL" id="KAF6501135.1"/>
    </source>
</evidence>
<protein>
    <recommendedName>
        <fullName evidence="5">Secreted protein</fullName>
    </recommendedName>
</protein>
<feature type="chain" id="PRO_5029728981" description="Secreted protein" evidence="2">
    <location>
        <begin position="20"/>
        <end position="170"/>
    </location>
</feature>
<keyword evidence="4" id="KW-1185">Reference proteome</keyword>
<comment type="caution">
    <text evidence="3">The sequence shown here is derived from an EMBL/GenBank/DDBJ whole genome shotgun (WGS) entry which is preliminary data.</text>
</comment>